<evidence type="ECO:0000313" key="2">
    <source>
        <dbReference type="Proteomes" id="UP000682782"/>
    </source>
</evidence>
<gene>
    <name evidence="1" type="ORF">JYE49_09710</name>
</gene>
<protein>
    <submittedName>
        <fullName evidence="1">GGDEF domain-containing protein</fullName>
    </submittedName>
</protein>
<name>A0AC61MUT3_9FIRM</name>
<reference evidence="1" key="1">
    <citation type="submission" date="2021-01" db="EMBL/GenBank/DDBJ databases">
        <title>Complete genome sequence of Clostridiales bacterium R-7.</title>
        <authorList>
            <person name="Mahoney-Kurpe S.C."/>
            <person name="Palevich N."/>
            <person name="Koike S."/>
            <person name="Moon C.D."/>
            <person name="Attwood G.T."/>
        </authorList>
    </citation>
    <scope>NUCLEOTIDE SEQUENCE</scope>
    <source>
        <strain evidence="1">R-7</strain>
    </source>
</reference>
<dbReference type="Proteomes" id="UP000682782">
    <property type="component" value="Chromosome"/>
</dbReference>
<sequence length="361" mass="41121">MTMLRDYFVQNWALILVSLAFLVSLRSTAFMDKTFAKRMTLLIFEVVFLSISVYIEFALDDRGIVWKGRPYLMFIRYSATPFIDAQVLYTLVKKLRKTIFIPAIVTMAICFISIFTGTITRILPDGTIQYGPLRLLPYLVPGIYGSLIIYILYKRSSKQFNDLIPVFFFSFAMGSGVFLPFIFGPIFSHVFCETIAIALFTYYLFSIQGLTTNDSLTKVLNRQACYADMETEPEKITGIVSIDMNGLKVINDTHGHAAGDEALATLALCFTQAAKAHQSVYRIGGDEFLIICRKCTLDDVLQLVRRIRKNVSETKYSCAIGYSCTEGSRKSVNEMMKESDEMMYVEKASYYKVFGKDRRRN</sequence>
<proteinExistence type="predicted"/>
<keyword evidence="2" id="KW-1185">Reference proteome</keyword>
<organism evidence="1 2">
    <name type="scientific">Aristaeella hokkaidonensis</name>
    <dbReference type="NCBI Taxonomy" id="3046382"/>
    <lineage>
        <taxon>Bacteria</taxon>
        <taxon>Bacillati</taxon>
        <taxon>Bacillota</taxon>
        <taxon>Clostridia</taxon>
        <taxon>Eubacteriales</taxon>
        <taxon>Aristaeellaceae</taxon>
        <taxon>Aristaeella</taxon>
    </lineage>
</organism>
<evidence type="ECO:0000313" key="1">
    <source>
        <dbReference type="EMBL" id="QUC66144.1"/>
    </source>
</evidence>
<accession>A0AC61MUT3</accession>
<dbReference type="EMBL" id="CP068393">
    <property type="protein sequence ID" value="QUC66144.1"/>
    <property type="molecule type" value="Genomic_DNA"/>
</dbReference>